<evidence type="ECO:0000313" key="3">
    <source>
        <dbReference type="Proteomes" id="UP000468650"/>
    </source>
</evidence>
<comment type="caution">
    <text evidence="2">The sequence shown here is derived from an EMBL/GenBank/DDBJ whole genome shotgun (WGS) entry which is preliminary data.</text>
</comment>
<sequence>MKQLISNLVVLLIFFTITAHSQTPSQNIQPWRVDGRMGYSMLQYNKSSPEFNSRARSLNIGLQFRIKRIVLAVDMNFGEHTTIVYNGGNITGDEMLETYKFGVGYAVQSKHLELVPKLLYLDGYTDLWFENNGDIDDLRIRGAVIAVDINFTPRKGYGFYINIASEIDPIFGNAVPDTWDNVYRQLSVGVRMDLFNSQPGE</sequence>
<accession>A0A6N6RLM8</accession>
<organism evidence="2 3">
    <name type="scientific">Phaeocystidibacter luteus</name>
    <dbReference type="NCBI Taxonomy" id="911197"/>
    <lineage>
        <taxon>Bacteria</taxon>
        <taxon>Pseudomonadati</taxon>
        <taxon>Bacteroidota</taxon>
        <taxon>Flavobacteriia</taxon>
        <taxon>Flavobacteriales</taxon>
        <taxon>Phaeocystidibacteraceae</taxon>
        <taxon>Phaeocystidibacter</taxon>
    </lineage>
</organism>
<feature type="signal peptide" evidence="1">
    <location>
        <begin position="1"/>
        <end position="21"/>
    </location>
</feature>
<feature type="chain" id="PRO_5027071948" description="Outer membrane beta-barrel protein" evidence="1">
    <location>
        <begin position="22"/>
        <end position="201"/>
    </location>
</feature>
<keyword evidence="3" id="KW-1185">Reference proteome</keyword>
<name>A0A6N6RLM8_9FLAO</name>
<dbReference type="EMBL" id="WBVO01000001">
    <property type="protein sequence ID" value="KAB2814472.1"/>
    <property type="molecule type" value="Genomic_DNA"/>
</dbReference>
<keyword evidence="1" id="KW-0732">Signal</keyword>
<dbReference type="AlphaFoldDB" id="A0A6N6RLM8"/>
<evidence type="ECO:0000256" key="1">
    <source>
        <dbReference type="SAM" id="SignalP"/>
    </source>
</evidence>
<reference evidence="2 3" key="1">
    <citation type="submission" date="2019-09" db="EMBL/GenBank/DDBJ databases">
        <title>Genomes of family Cryomorphaceae.</title>
        <authorList>
            <person name="Bowman J.P."/>
        </authorList>
    </citation>
    <scope>NUCLEOTIDE SEQUENCE [LARGE SCALE GENOMIC DNA]</scope>
    <source>
        <strain evidence="2 3">LMG 25704</strain>
    </source>
</reference>
<evidence type="ECO:0000313" key="2">
    <source>
        <dbReference type="EMBL" id="KAB2814472.1"/>
    </source>
</evidence>
<dbReference type="Proteomes" id="UP000468650">
    <property type="component" value="Unassembled WGS sequence"/>
</dbReference>
<proteinExistence type="predicted"/>
<dbReference type="RefSeq" id="WP_151666052.1">
    <property type="nucleotide sequence ID" value="NZ_WBVO01000001.1"/>
</dbReference>
<protein>
    <recommendedName>
        <fullName evidence="4">Outer membrane beta-barrel protein</fullName>
    </recommendedName>
</protein>
<evidence type="ECO:0008006" key="4">
    <source>
        <dbReference type="Google" id="ProtNLM"/>
    </source>
</evidence>
<gene>
    <name evidence="2" type="ORF">F8C67_01680</name>
</gene>